<organism evidence="2">
    <name type="scientific">uncultured Gemmatimonadota bacterium</name>
    <dbReference type="NCBI Taxonomy" id="203437"/>
    <lineage>
        <taxon>Bacteria</taxon>
        <taxon>Pseudomonadati</taxon>
        <taxon>Gemmatimonadota</taxon>
        <taxon>environmental samples</taxon>
    </lineage>
</organism>
<proteinExistence type="predicted"/>
<reference evidence="2" key="1">
    <citation type="submission" date="2020-02" db="EMBL/GenBank/DDBJ databases">
        <authorList>
            <person name="Meier V. D."/>
        </authorList>
    </citation>
    <scope>NUCLEOTIDE SEQUENCE</scope>
    <source>
        <strain evidence="2">AVDCRST_MAG89</strain>
    </source>
</reference>
<gene>
    <name evidence="2" type="ORF">AVDCRST_MAG89-2850</name>
</gene>
<evidence type="ECO:0000259" key="1">
    <source>
        <dbReference type="Pfam" id="PF17973"/>
    </source>
</evidence>
<evidence type="ECO:0000313" key="2">
    <source>
        <dbReference type="EMBL" id="CAA9345664.1"/>
    </source>
</evidence>
<name>A0A6J4M473_9BACT</name>
<accession>A0A6J4M473</accession>
<dbReference type="InterPro" id="IPR041246">
    <property type="entry name" value="Bact_MG10"/>
</dbReference>
<protein>
    <recommendedName>
        <fullName evidence="1">Bacterial alpha-2-macroglobulin MG10 domain-containing protein</fullName>
    </recommendedName>
</protein>
<dbReference type="Pfam" id="PF17973">
    <property type="entry name" value="bMG10"/>
    <property type="match status" value="1"/>
</dbReference>
<feature type="domain" description="Bacterial alpha-2-macroglobulin MG10" evidence="1">
    <location>
        <begin position="2"/>
        <end position="40"/>
    </location>
</feature>
<dbReference type="AlphaFoldDB" id="A0A6J4M473"/>
<dbReference type="EMBL" id="CADCTV010000594">
    <property type="protein sequence ID" value="CAA9345664.1"/>
    <property type="molecule type" value="Genomic_DNA"/>
</dbReference>
<sequence>MLFFARRLWKGSYWATYLARATTAGSFTMAPAHAEEMYNPGVHGRSGGGAFIITPAVP</sequence>